<dbReference type="GO" id="GO:0009099">
    <property type="term" value="P:L-valine biosynthetic process"/>
    <property type="evidence" value="ECO:0007669"/>
    <property type="project" value="UniProtKB-UniPathway"/>
</dbReference>
<sequence>MRRVVDHVVEHLAAIGVEHIFGVDGANMEDRFDAAHFQSSITAVLAKHEFSAATMADGYGRSGVGPESGLGVVAATSGGGALNPVAGLGESPASTVVASAAGFA</sequence>
<evidence type="ECO:0000256" key="1">
    <source>
        <dbReference type="ARBA" id="ARBA00004974"/>
    </source>
</evidence>
<proteinExistence type="inferred from homology"/>
<keyword evidence="6" id="KW-0100">Branched-chain amino acid biosynthesis</keyword>
<evidence type="ECO:0000256" key="4">
    <source>
        <dbReference type="ARBA" id="ARBA00013145"/>
    </source>
</evidence>
<evidence type="ECO:0000256" key="5">
    <source>
        <dbReference type="ARBA" id="ARBA00022605"/>
    </source>
</evidence>
<name>A0A7I7MRE1_9MYCO</name>
<dbReference type="InterPro" id="IPR012001">
    <property type="entry name" value="Thiamin_PyroP_enz_TPP-bd_dom"/>
</dbReference>
<dbReference type="GO" id="GO:0000287">
    <property type="term" value="F:magnesium ion binding"/>
    <property type="evidence" value="ECO:0007669"/>
    <property type="project" value="UniProtKB-ARBA"/>
</dbReference>
<dbReference type="Pfam" id="PF02776">
    <property type="entry name" value="TPP_enzyme_N"/>
    <property type="match status" value="1"/>
</dbReference>
<evidence type="ECO:0000313" key="8">
    <source>
        <dbReference type="EMBL" id="BBX74798.1"/>
    </source>
</evidence>
<dbReference type="GO" id="GO:0005948">
    <property type="term" value="C:acetolactate synthase complex"/>
    <property type="evidence" value="ECO:0007669"/>
    <property type="project" value="TreeGrafter"/>
</dbReference>
<comment type="similarity">
    <text evidence="3">Belongs to the TPP enzyme family.</text>
</comment>
<dbReference type="UniPathway" id="UPA00049">
    <property type="reaction ID" value="UER00059"/>
</dbReference>
<dbReference type="CDD" id="cd07035">
    <property type="entry name" value="TPP_PYR_POX_like"/>
    <property type="match status" value="1"/>
</dbReference>
<evidence type="ECO:0000259" key="7">
    <source>
        <dbReference type="Pfam" id="PF02776"/>
    </source>
</evidence>
<dbReference type="PANTHER" id="PTHR18968:SF13">
    <property type="entry name" value="ACETOLACTATE SYNTHASE CATALYTIC SUBUNIT, MITOCHONDRIAL"/>
    <property type="match status" value="1"/>
</dbReference>
<comment type="pathway">
    <text evidence="1">Amino-acid biosynthesis; L-isoleucine biosynthesis; L-isoleucine from 2-oxobutanoate: step 1/4.</text>
</comment>
<dbReference type="GO" id="GO:0003984">
    <property type="term" value="F:acetolactate synthase activity"/>
    <property type="evidence" value="ECO:0007669"/>
    <property type="project" value="UniProtKB-EC"/>
</dbReference>
<feature type="domain" description="Thiamine pyrophosphate enzyme N-terminal TPP-binding" evidence="7">
    <location>
        <begin position="3"/>
        <end position="91"/>
    </location>
</feature>
<dbReference type="AlphaFoldDB" id="A0A7I7MRE1"/>
<keyword evidence="9" id="KW-1185">Reference proteome</keyword>
<reference evidence="8 9" key="1">
    <citation type="journal article" date="2019" name="Emerg. Microbes Infect.">
        <title>Comprehensive subspecies identification of 175 nontuberculous mycobacteria species based on 7547 genomic profiles.</title>
        <authorList>
            <person name="Matsumoto Y."/>
            <person name="Kinjo T."/>
            <person name="Motooka D."/>
            <person name="Nabeya D."/>
            <person name="Jung N."/>
            <person name="Uechi K."/>
            <person name="Horii T."/>
            <person name="Iida T."/>
            <person name="Fujita J."/>
            <person name="Nakamura S."/>
        </authorList>
    </citation>
    <scope>NUCLEOTIDE SEQUENCE [LARGE SCALE GENOMIC DNA]</scope>
    <source>
        <strain evidence="8 9">JCM 14233</strain>
    </source>
</reference>
<evidence type="ECO:0000256" key="3">
    <source>
        <dbReference type="ARBA" id="ARBA00007812"/>
    </source>
</evidence>
<dbReference type="KEGG" id="mshj:MSHI_27040"/>
<dbReference type="GO" id="GO:0050660">
    <property type="term" value="F:flavin adenine dinucleotide binding"/>
    <property type="evidence" value="ECO:0007669"/>
    <property type="project" value="TreeGrafter"/>
</dbReference>
<gene>
    <name evidence="8" type="ORF">MSHI_27040</name>
</gene>
<accession>A0A7I7MRE1</accession>
<dbReference type="Proteomes" id="UP000467236">
    <property type="component" value="Chromosome"/>
</dbReference>
<dbReference type="EC" id="2.2.1.6" evidence="4"/>
<dbReference type="UniPathway" id="UPA00047">
    <property type="reaction ID" value="UER00055"/>
</dbReference>
<comment type="pathway">
    <text evidence="2">Amino-acid biosynthesis; L-valine biosynthesis; L-valine from pyruvate: step 1/4.</text>
</comment>
<evidence type="ECO:0000313" key="9">
    <source>
        <dbReference type="Proteomes" id="UP000467236"/>
    </source>
</evidence>
<dbReference type="EMBL" id="AP022575">
    <property type="protein sequence ID" value="BBX74798.1"/>
    <property type="molecule type" value="Genomic_DNA"/>
</dbReference>
<dbReference type="InterPro" id="IPR029061">
    <property type="entry name" value="THDP-binding"/>
</dbReference>
<organism evidence="8 9">
    <name type="scientific">Mycobacterium shinjukuense</name>
    <dbReference type="NCBI Taxonomy" id="398694"/>
    <lineage>
        <taxon>Bacteria</taxon>
        <taxon>Bacillati</taxon>
        <taxon>Actinomycetota</taxon>
        <taxon>Actinomycetes</taxon>
        <taxon>Mycobacteriales</taxon>
        <taxon>Mycobacteriaceae</taxon>
        <taxon>Mycobacterium</taxon>
    </lineage>
</organism>
<dbReference type="InterPro" id="IPR045229">
    <property type="entry name" value="TPP_enz"/>
</dbReference>
<dbReference type="SUPFAM" id="SSF52518">
    <property type="entry name" value="Thiamin diphosphate-binding fold (THDP-binding)"/>
    <property type="match status" value="1"/>
</dbReference>
<dbReference type="GO" id="GO:0030976">
    <property type="term" value="F:thiamine pyrophosphate binding"/>
    <property type="evidence" value="ECO:0007669"/>
    <property type="project" value="InterPro"/>
</dbReference>
<dbReference type="GO" id="GO:0009097">
    <property type="term" value="P:isoleucine biosynthetic process"/>
    <property type="evidence" value="ECO:0007669"/>
    <property type="project" value="UniProtKB-UniPathway"/>
</dbReference>
<dbReference type="Gene3D" id="3.40.50.970">
    <property type="match status" value="1"/>
</dbReference>
<evidence type="ECO:0000256" key="2">
    <source>
        <dbReference type="ARBA" id="ARBA00005025"/>
    </source>
</evidence>
<protein>
    <recommendedName>
        <fullName evidence="4">acetolactate synthase</fullName>
        <ecNumber evidence="4">2.2.1.6</ecNumber>
    </recommendedName>
</protein>
<evidence type="ECO:0000256" key="6">
    <source>
        <dbReference type="ARBA" id="ARBA00023304"/>
    </source>
</evidence>
<keyword evidence="5" id="KW-0028">Amino-acid biosynthesis</keyword>
<dbReference type="PANTHER" id="PTHR18968">
    <property type="entry name" value="THIAMINE PYROPHOSPHATE ENZYMES"/>
    <property type="match status" value="1"/>
</dbReference>